<dbReference type="STRING" id="1563681.BFP71_10105"/>
<dbReference type="OrthoDB" id="883593at2"/>
<accession>A0A1E5SLB1</accession>
<sequence length="183" mass="21043">MKEDENRKYYAFVTLEPVALFMIVLFVLLNGCQSFSEEQNNEYPEQFGEIYFDADLDSPDFELCHPEALVHSRVSLSYDGGRSSIEKAIREELLRTKANHLYNGYIVVRFLVNCEGKVGRLRLESLDNAFVSQTSPDQLNEILRSTIKSLDDWIVTIKANEGKDHSKYLNLKFENGKLDAVIH</sequence>
<protein>
    <submittedName>
        <fullName evidence="2">Uncharacterized protein</fullName>
    </submittedName>
</protein>
<keyword evidence="1" id="KW-0472">Membrane</keyword>
<reference evidence="2 3" key="1">
    <citation type="submission" date="2016-08" db="EMBL/GenBank/DDBJ databases">
        <title>Draft genome of Fabibacter sp. strain SK-8.</title>
        <authorList>
            <person name="Wong S.-K."/>
            <person name="Hamasaki K."/>
            <person name="Yoshizawa S."/>
        </authorList>
    </citation>
    <scope>NUCLEOTIDE SEQUENCE [LARGE SCALE GENOMIC DNA]</scope>
    <source>
        <strain evidence="2 3">SK-8</strain>
    </source>
</reference>
<keyword evidence="3" id="KW-1185">Reference proteome</keyword>
<evidence type="ECO:0000313" key="2">
    <source>
        <dbReference type="EMBL" id="OEJ99891.1"/>
    </source>
</evidence>
<feature type="transmembrane region" description="Helical" evidence="1">
    <location>
        <begin position="9"/>
        <end position="29"/>
    </location>
</feature>
<dbReference type="EMBL" id="MDGQ01000005">
    <property type="protein sequence ID" value="OEJ99891.1"/>
    <property type="molecule type" value="Genomic_DNA"/>
</dbReference>
<organism evidence="2 3">
    <name type="scientific">Roseivirga misakiensis</name>
    <dbReference type="NCBI Taxonomy" id="1563681"/>
    <lineage>
        <taxon>Bacteria</taxon>
        <taxon>Pseudomonadati</taxon>
        <taxon>Bacteroidota</taxon>
        <taxon>Cytophagia</taxon>
        <taxon>Cytophagales</taxon>
        <taxon>Roseivirgaceae</taxon>
        <taxon>Roseivirga</taxon>
    </lineage>
</organism>
<keyword evidence="1" id="KW-0812">Transmembrane</keyword>
<name>A0A1E5SLB1_9BACT</name>
<evidence type="ECO:0000313" key="3">
    <source>
        <dbReference type="Proteomes" id="UP000095552"/>
    </source>
</evidence>
<evidence type="ECO:0000256" key="1">
    <source>
        <dbReference type="SAM" id="Phobius"/>
    </source>
</evidence>
<gene>
    <name evidence="2" type="ORF">BFP71_10105</name>
</gene>
<comment type="caution">
    <text evidence="2">The sequence shown here is derived from an EMBL/GenBank/DDBJ whole genome shotgun (WGS) entry which is preliminary data.</text>
</comment>
<dbReference type="Proteomes" id="UP000095552">
    <property type="component" value="Unassembled WGS sequence"/>
</dbReference>
<dbReference type="AlphaFoldDB" id="A0A1E5SLB1"/>
<dbReference type="RefSeq" id="WP_069835354.1">
    <property type="nucleotide sequence ID" value="NZ_MDGQ01000005.1"/>
</dbReference>
<proteinExistence type="predicted"/>
<keyword evidence="1" id="KW-1133">Transmembrane helix</keyword>